<protein>
    <recommendedName>
        <fullName evidence="1">Serine aminopeptidase S33 domain-containing protein</fullName>
    </recommendedName>
</protein>
<dbReference type="Proteomes" id="UP000000768">
    <property type="component" value="Chromosome 3"/>
</dbReference>
<evidence type="ECO:0000313" key="3">
    <source>
        <dbReference type="Proteomes" id="UP000000768"/>
    </source>
</evidence>
<gene>
    <name evidence="2" type="ORF">SORBI_3003G348700</name>
</gene>
<dbReference type="InterPro" id="IPR029058">
    <property type="entry name" value="AB_hydrolase_fold"/>
</dbReference>
<reference evidence="3" key="2">
    <citation type="journal article" date="2018" name="Plant J.">
        <title>The Sorghum bicolor reference genome: improved assembly, gene annotations, a transcriptome atlas, and signatures of genome organization.</title>
        <authorList>
            <person name="McCormick R.F."/>
            <person name="Truong S.K."/>
            <person name="Sreedasyam A."/>
            <person name="Jenkins J."/>
            <person name="Shu S."/>
            <person name="Sims D."/>
            <person name="Kennedy M."/>
            <person name="Amirebrahimi M."/>
            <person name="Weers B.D."/>
            <person name="McKinley B."/>
            <person name="Mattison A."/>
            <person name="Morishige D.T."/>
            <person name="Grimwood J."/>
            <person name="Schmutz J."/>
            <person name="Mullet J.E."/>
        </authorList>
    </citation>
    <scope>NUCLEOTIDE SEQUENCE [LARGE SCALE GENOMIC DNA]</scope>
    <source>
        <strain evidence="3">cv. BTx623</strain>
    </source>
</reference>
<organism evidence="2 3">
    <name type="scientific">Sorghum bicolor</name>
    <name type="common">Sorghum</name>
    <name type="synonym">Sorghum vulgare</name>
    <dbReference type="NCBI Taxonomy" id="4558"/>
    <lineage>
        <taxon>Eukaryota</taxon>
        <taxon>Viridiplantae</taxon>
        <taxon>Streptophyta</taxon>
        <taxon>Embryophyta</taxon>
        <taxon>Tracheophyta</taxon>
        <taxon>Spermatophyta</taxon>
        <taxon>Magnoliopsida</taxon>
        <taxon>Liliopsida</taxon>
        <taxon>Poales</taxon>
        <taxon>Poaceae</taxon>
        <taxon>PACMAD clade</taxon>
        <taxon>Panicoideae</taxon>
        <taxon>Andropogonodae</taxon>
        <taxon>Andropogoneae</taxon>
        <taxon>Sorghinae</taxon>
        <taxon>Sorghum</taxon>
    </lineage>
</organism>
<sequence>MAQYRDNIKYEEDFFVNSRGNRLFTCSWTPRKSQSRALIFICHVHRGYAVHGIDHEGHGKSSGSKGYISSFSDIVRDCSDHFKSVCEKQENGLKKRFLYGFSMGGTVVLQLHRKDPLYWDGAVLLAPFCKMFDNMRPHPIIVSTLKMISTVAPSWRVIPAIDMIDKVCKDPQFKKEIRSNPYMYKGNLALQTGRELLSVGLDTEKNLHEVSLPFLVLHGTDDVVADPCGSKLLHERASSRDKTLKLYPGMWHVLMGELPEDVERVFADVISWLDDRVGGTATVPGGMADRHELVECRDAVE</sequence>
<dbReference type="SUPFAM" id="SSF53474">
    <property type="entry name" value="alpha/beta-Hydrolases"/>
    <property type="match status" value="1"/>
</dbReference>
<dbReference type="InterPro" id="IPR022742">
    <property type="entry name" value="Hydrolase_4"/>
</dbReference>
<dbReference type="eggNOG" id="KOG1455">
    <property type="taxonomic scope" value="Eukaryota"/>
</dbReference>
<feature type="domain" description="Serine aminopeptidase S33" evidence="1">
    <location>
        <begin position="45"/>
        <end position="258"/>
    </location>
</feature>
<dbReference type="Gramene" id="OQU87824">
    <property type="protein sequence ID" value="OQU87824"/>
    <property type="gene ID" value="SORBI_3003G348700"/>
</dbReference>
<dbReference type="PANTHER" id="PTHR11614">
    <property type="entry name" value="PHOSPHOLIPASE-RELATED"/>
    <property type="match status" value="1"/>
</dbReference>
<proteinExistence type="predicted"/>
<keyword evidence="3" id="KW-1185">Reference proteome</keyword>
<dbReference type="STRING" id="4558.A0A1W0W0C1"/>
<dbReference type="GO" id="GO:0016020">
    <property type="term" value="C:membrane"/>
    <property type="evidence" value="ECO:0000318"/>
    <property type="project" value="GO_Central"/>
</dbReference>
<evidence type="ECO:0000313" key="2">
    <source>
        <dbReference type="EMBL" id="OQU87824.1"/>
    </source>
</evidence>
<dbReference type="AlphaFoldDB" id="A0A1W0W0C1"/>
<reference evidence="2 3" key="1">
    <citation type="journal article" date="2009" name="Nature">
        <title>The Sorghum bicolor genome and the diversification of grasses.</title>
        <authorList>
            <person name="Paterson A.H."/>
            <person name="Bowers J.E."/>
            <person name="Bruggmann R."/>
            <person name="Dubchak I."/>
            <person name="Grimwood J."/>
            <person name="Gundlach H."/>
            <person name="Haberer G."/>
            <person name="Hellsten U."/>
            <person name="Mitros T."/>
            <person name="Poliakov A."/>
            <person name="Schmutz J."/>
            <person name="Spannagl M."/>
            <person name="Tang H."/>
            <person name="Wang X."/>
            <person name="Wicker T."/>
            <person name="Bharti A.K."/>
            <person name="Chapman J."/>
            <person name="Feltus F.A."/>
            <person name="Gowik U."/>
            <person name="Grigoriev I.V."/>
            <person name="Lyons E."/>
            <person name="Maher C.A."/>
            <person name="Martis M."/>
            <person name="Narechania A."/>
            <person name="Otillar R.P."/>
            <person name="Penning B.W."/>
            <person name="Salamov A.A."/>
            <person name="Wang Y."/>
            <person name="Zhang L."/>
            <person name="Carpita N.C."/>
            <person name="Freeling M."/>
            <person name="Gingle A.R."/>
            <person name="Hash C.T."/>
            <person name="Keller B."/>
            <person name="Klein P."/>
            <person name="Kresovich S."/>
            <person name="McCann M.C."/>
            <person name="Ming R."/>
            <person name="Peterson D.G."/>
            <person name="Mehboob-ur-Rahman"/>
            <person name="Ware D."/>
            <person name="Westhoff P."/>
            <person name="Mayer K.F."/>
            <person name="Messing J."/>
            <person name="Rokhsar D.S."/>
        </authorList>
    </citation>
    <scope>NUCLEOTIDE SEQUENCE [LARGE SCALE GENOMIC DNA]</scope>
    <source>
        <strain evidence="3">cv. BTx623</strain>
    </source>
</reference>
<name>A0A1W0W0C1_SORBI</name>
<dbReference type="OMA" id="DMIDKVC"/>
<dbReference type="EMBL" id="CM000762">
    <property type="protein sequence ID" value="OQU87824.1"/>
    <property type="molecule type" value="Genomic_DNA"/>
</dbReference>
<evidence type="ECO:0000259" key="1">
    <source>
        <dbReference type="Pfam" id="PF12146"/>
    </source>
</evidence>
<accession>A0A1W0W0C1</accession>
<dbReference type="InterPro" id="IPR051044">
    <property type="entry name" value="MAG_DAG_Lipase"/>
</dbReference>
<dbReference type="InParanoid" id="A0A1W0W0C1"/>
<dbReference type="Gene3D" id="3.40.50.1820">
    <property type="entry name" value="alpha/beta hydrolase"/>
    <property type="match status" value="1"/>
</dbReference>
<dbReference type="Pfam" id="PF12146">
    <property type="entry name" value="Hydrolase_4"/>
    <property type="match status" value="1"/>
</dbReference>
<dbReference type="GO" id="GO:0016298">
    <property type="term" value="F:lipase activity"/>
    <property type="evidence" value="ECO:0000318"/>
    <property type="project" value="GO_Central"/>
</dbReference>